<reference evidence="17" key="1">
    <citation type="journal article" date="2019" name="Int. J. Syst. Evol. Microbiol.">
        <title>The Global Catalogue of Microorganisms (GCM) 10K type strain sequencing project: providing services to taxonomists for standard genome sequencing and annotation.</title>
        <authorList>
            <consortium name="The Broad Institute Genomics Platform"/>
            <consortium name="The Broad Institute Genome Sequencing Center for Infectious Disease"/>
            <person name="Wu L."/>
            <person name="Ma J."/>
        </authorList>
    </citation>
    <scope>NUCLEOTIDE SEQUENCE [LARGE SCALE GENOMIC DNA]</scope>
    <source>
        <strain evidence="17">CCUG 63246</strain>
    </source>
</reference>
<dbReference type="EMBL" id="JBHTLJ010000005">
    <property type="protein sequence ID" value="MFD1163785.1"/>
    <property type="molecule type" value="Genomic_DNA"/>
</dbReference>
<keyword evidence="8" id="KW-0472">Membrane</keyword>
<evidence type="ECO:0000256" key="8">
    <source>
        <dbReference type="ARBA" id="ARBA00023136"/>
    </source>
</evidence>
<evidence type="ECO:0000256" key="3">
    <source>
        <dbReference type="ARBA" id="ARBA00022475"/>
    </source>
</evidence>
<name>A0ABW3RF46_9FLAO</name>
<evidence type="ECO:0000256" key="15">
    <source>
        <dbReference type="ARBA" id="ARBA00043078"/>
    </source>
</evidence>
<dbReference type="InterPro" id="IPR050732">
    <property type="entry name" value="Beta-glucan_modifiers"/>
</dbReference>
<dbReference type="Pfam" id="PF00332">
    <property type="entry name" value="Glyco_hydro_17"/>
    <property type="match status" value="1"/>
</dbReference>
<dbReference type="PANTHER" id="PTHR16631">
    <property type="entry name" value="GLUCAN 1,3-BETA-GLUCOSIDASE"/>
    <property type="match status" value="1"/>
</dbReference>
<keyword evidence="12" id="KW-0624">Polysaccharide degradation</keyword>
<organism evidence="16 17">
    <name type="scientific">Hwangdonia seohaensis</name>
    <dbReference type="NCBI Taxonomy" id="1240727"/>
    <lineage>
        <taxon>Bacteria</taxon>
        <taxon>Pseudomonadati</taxon>
        <taxon>Bacteroidota</taxon>
        <taxon>Flavobacteriia</taxon>
        <taxon>Flavobacteriales</taxon>
        <taxon>Flavobacteriaceae</taxon>
        <taxon>Hwangdonia</taxon>
    </lineage>
</organism>
<comment type="caution">
    <text evidence="16">The sequence shown here is derived from an EMBL/GenBank/DDBJ whole genome shotgun (WGS) entry which is preliminary data.</text>
</comment>
<sequence length="423" mass="47912">MTTTLRNTLILCILIVMVGCGNKQKKEENNVATEKQITAKDILGNPDYLAISYGGYRQTSRDIQPTIEELKDDMKILAAMGVKILRTYNVQLQQAPNLLKAISELKNEDSNFEMYVMLGAWIDCKNAWTDQTPDHNVESEQNAGEIDRAVALAKAYPDIVKVIAVGNEAMVRWATSYFVQPNVILKWVNHLQGLKQKGELSKDLWITSSDDFASWGGGGPSYHTPDLEKLIKAVDYVSMHTYPYHNSHYNPEFWKVPENEQNLSDLKKIDAAMLRAFEFAKKQYNDVYKYVKSIDASKTIHIGETGWATVSNGHYGNNGSRATDEYKSGCYYELMRAWTNKENISCFHFEAFDEPWKDARNPLGSENHFGLFKVDGQAKHALWDLVDKGVFKGLTRNGNPITKTYNGDKDALMKDVLVPPIKE</sequence>
<protein>
    <recommendedName>
        <fullName evidence="15">Endo-1,3-beta-glucanase btgC</fullName>
    </recommendedName>
    <alternativeName>
        <fullName evidence="14">Laminarinase btgC</fullName>
    </alternativeName>
</protein>
<evidence type="ECO:0000256" key="11">
    <source>
        <dbReference type="ARBA" id="ARBA00023316"/>
    </source>
</evidence>
<proteinExistence type="predicted"/>
<keyword evidence="3" id="KW-1003">Cell membrane</keyword>
<keyword evidence="17" id="KW-1185">Reference proteome</keyword>
<evidence type="ECO:0000313" key="16">
    <source>
        <dbReference type="EMBL" id="MFD1163785.1"/>
    </source>
</evidence>
<dbReference type="InterPro" id="IPR000490">
    <property type="entry name" value="Glyco_hydro_17"/>
</dbReference>
<evidence type="ECO:0000256" key="5">
    <source>
        <dbReference type="ARBA" id="ARBA00022525"/>
    </source>
</evidence>
<keyword evidence="4" id="KW-0134">Cell wall</keyword>
<keyword evidence="7 16" id="KW-0378">Hydrolase</keyword>
<evidence type="ECO:0000256" key="7">
    <source>
        <dbReference type="ARBA" id="ARBA00022801"/>
    </source>
</evidence>
<keyword evidence="5" id="KW-0964">Secreted</keyword>
<keyword evidence="6" id="KW-0732">Signal</keyword>
<evidence type="ECO:0000256" key="13">
    <source>
        <dbReference type="ARBA" id="ARBA00037649"/>
    </source>
</evidence>
<evidence type="ECO:0000256" key="14">
    <source>
        <dbReference type="ARBA" id="ARBA00042373"/>
    </source>
</evidence>
<comment type="function">
    <text evidence="13">Glucanases play a role in cell expansion during growth, in cell-cell fusion during mating, and in spore release during sporulation. This enzyme may be involved in beta-glucan degradation. Active on laminarin and lichenan.</text>
</comment>
<dbReference type="SUPFAM" id="SSF51445">
    <property type="entry name" value="(Trans)glycosidases"/>
    <property type="match status" value="1"/>
</dbReference>
<accession>A0ABW3RF46</accession>
<dbReference type="RefSeq" id="WP_311942308.1">
    <property type="nucleotide sequence ID" value="NZ_JAVSCK010000005.1"/>
</dbReference>
<dbReference type="InterPro" id="IPR017853">
    <property type="entry name" value="GH"/>
</dbReference>
<keyword evidence="10" id="KW-0119">Carbohydrate metabolism</keyword>
<keyword evidence="9" id="KW-0325">Glycoprotein</keyword>
<gene>
    <name evidence="16" type="ORF">ACFQ2E_15250</name>
</gene>
<evidence type="ECO:0000256" key="4">
    <source>
        <dbReference type="ARBA" id="ARBA00022512"/>
    </source>
</evidence>
<evidence type="ECO:0000256" key="9">
    <source>
        <dbReference type="ARBA" id="ARBA00023180"/>
    </source>
</evidence>
<evidence type="ECO:0000256" key="6">
    <source>
        <dbReference type="ARBA" id="ARBA00022729"/>
    </source>
</evidence>
<dbReference type="Gene3D" id="3.20.20.80">
    <property type="entry name" value="Glycosidases"/>
    <property type="match status" value="1"/>
</dbReference>
<evidence type="ECO:0000256" key="1">
    <source>
        <dbReference type="ARBA" id="ARBA00004191"/>
    </source>
</evidence>
<dbReference type="Proteomes" id="UP001597163">
    <property type="component" value="Unassembled WGS sequence"/>
</dbReference>
<dbReference type="PANTHER" id="PTHR16631:SF17">
    <property type="entry name" value="GLUCAN ENDO-1,3-BETA-GLUCOSIDASE BTGC"/>
    <property type="match status" value="1"/>
</dbReference>
<dbReference type="PROSITE" id="PS51257">
    <property type="entry name" value="PROKAR_LIPOPROTEIN"/>
    <property type="match status" value="1"/>
</dbReference>
<keyword evidence="11" id="KW-0961">Cell wall biogenesis/degradation</keyword>
<evidence type="ECO:0000256" key="2">
    <source>
        <dbReference type="ARBA" id="ARBA00004236"/>
    </source>
</evidence>
<comment type="subcellular location">
    <subcellularLocation>
        <location evidence="2">Cell membrane</location>
    </subcellularLocation>
    <subcellularLocation>
        <location evidence="1">Secreted</location>
        <location evidence="1">Cell wall</location>
    </subcellularLocation>
</comment>
<evidence type="ECO:0000256" key="12">
    <source>
        <dbReference type="ARBA" id="ARBA00023326"/>
    </source>
</evidence>
<evidence type="ECO:0000313" key="17">
    <source>
        <dbReference type="Proteomes" id="UP001597163"/>
    </source>
</evidence>
<dbReference type="GO" id="GO:0016787">
    <property type="term" value="F:hydrolase activity"/>
    <property type="evidence" value="ECO:0007669"/>
    <property type="project" value="UniProtKB-KW"/>
</dbReference>
<evidence type="ECO:0000256" key="10">
    <source>
        <dbReference type="ARBA" id="ARBA00023277"/>
    </source>
</evidence>